<comment type="caution">
    <text evidence="1">The sequence shown here is derived from an EMBL/GenBank/DDBJ whole genome shotgun (WGS) entry which is preliminary data.</text>
</comment>
<keyword evidence="2" id="KW-1185">Reference proteome</keyword>
<evidence type="ECO:0000313" key="2">
    <source>
        <dbReference type="Proteomes" id="UP000794436"/>
    </source>
</evidence>
<sequence length="153" mass="16376">MPRAGMDEIEQAAGAAALTPRTLQSLKRARPLEPRLSAAPCMLKCCTGSSSATPSTEKCAICSNASPTDEDDTTAMKKSFGFDAMDFALPAEDEFNDDFSLGPPPPMNPVLMRQNAMDASLNSKRTITLKPSASDGVINAPALFRQSRSFLHH</sequence>
<proteinExistence type="predicted"/>
<dbReference type="AlphaFoldDB" id="A0A8K1C9Y3"/>
<dbReference type="Proteomes" id="UP000794436">
    <property type="component" value="Unassembled WGS sequence"/>
</dbReference>
<organism evidence="1 2">
    <name type="scientific">Pythium oligandrum</name>
    <name type="common">Mycoparasitic fungus</name>
    <dbReference type="NCBI Taxonomy" id="41045"/>
    <lineage>
        <taxon>Eukaryota</taxon>
        <taxon>Sar</taxon>
        <taxon>Stramenopiles</taxon>
        <taxon>Oomycota</taxon>
        <taxon>Peronosporomycetes</taxon>
        <taxon>Pythiales</taxon>
        <taxon>Pythiaceae</taxon>
        <taxon>Pythium</taxon>
    </lineage>
</organism>
<protein>
    <submittedName>
        <fullName evidence="1">Uncharacterized protein</fullName>
    </submittedName>
</protein>
<reference evidence="1" key="1">
    <citation type="submission" date="2019-03" db="EMBL/GenBank/DDBJ databases">
        <title>Long read genome sequence of the mycoparasitic Pythium oligandrum ATCC 38472 isolated from sugarbeet rhizosphere.</title>
        <authorList>
            <person name="Gaulin E."/>
        </authorList>
    </citation>
    <scope>NUCLEOTIDE SEQUENCE</scope>
    <source>
        <strain evidence="1">ATCC 38472_TT</strain>
    </source>
</reference>
<accession>A0A8K1C9Y3</accession>
<name>A0A8K1C9Y3_PYTOL</name>
<dbReference type="EMBL" id="SPLM01000110">
    <property type="protein sequence ID" value="TMW59215.1"/>
    <property type="molecule type" value="Genomic_DNA"/>
</dbReference>
<gene>
    <name evidence="1" type="ORF">Poli38472_007360</name>
</gene>
<evidence type="ECO:0000313" key="1">
    <source>
        <dbReference type="EMBL" id="TMW59215.1"/>
    </source>
</evidence>